<evidence type="ECO:0000256" key="4">
    <source>
        <dbReference type="ARBA" id="ARBA00023136"/>
    </source>
</evidence>
<accession>A0A3D8RCU5</accession>
<organism evidence="7 8">
    <name type="scientific">Coleophoma crateriformis</name>
    <dbReference type="NCBI Taxonomy" id="565419"/>
    <lineage>
        <taxon>Eukaryota</taxon>
        <taxon>Fungi</taxon>
        <taxon>Dikarya</taxon>
        <taxon>Ascomycota</taxon>
        <taxon>Pezizomycotina</taxon>
        <taxon>Leotiomycetes</taxon>
        <taxon>Helotiales</taxon>
        <taxon>Dermateaceae</taxon>
        <taxon>Coleophoma</taxon>
    </lineage>
</organism>
<sequence length="1397" mass="158049">MPQAQCFTTCDLSKPAKSTDFGADGYTASLTNWHELLQITAPDDVCGLVFVRGNFPNTPDSVLARAQRRDDTGSKGTFGIRLAPAQNDFDLELGEKTAHGLVNFRWPYSQYELKRKDGVWDGRDGTYEEISFVRDGFVFQITRIKWGSGTSLSDYDSSDASEKKKIKLQTGGIIQFGCPCSNGSGSISDNFTIKSVRGHGLSCTSERYEKRLKMQIIVNGKSRDINVPPRTLPNNYIRPTQIDLTATHDVDLTLGEPATIITTYSLNANEDVNFDPSFFETLDDHLGIRTSSIHMTDRLWTGLCSTNYEASEAVEFCVIGRCVEQILCVTSMPFKPDPHDEAVRSPGAYYKTAERTLINNIIAPQYVDIQSCFFQLRLLIKVHGFIATRHLEPDLLERFRPLDDIRSAYLVKIQDCIRSVLTWLVNTDLKPGRLLLAIKSEDGTEGLEARSSERLDRCEKDRVKMNIDRSYNQACYATLAVWYAMKYCPEATDQTFMTDILLPKLRRAFESVQKRASKNKEPTPKNDVLQWFHLSCLIMICDAPFRTDEHGESSDGFSCSGLQRMEVTRTQQKFEKYVARLKTSTSDPYTSEHEELDRLLLTCGEELGFQSLDTPYSAGLAIARASHVRKKLIERTRTTRFVPGPKIWKGYQPVSNGPWELLCLNHQSFLRVTDESDVRKSRDRLFAFMLSDYSFMTSWDRADSDMIGKWWDIEPTAVICATLLDLKSEGKLMSAISQTAADGISQSLHIQEIGGRNTSAAAKDFSEEESVRDLLLQIKRAQEDSNKQYLQQIKQFLAQKTVGADSTIRVFDWMASKPADQYHSHWIVQSLDDTPEVYKASSIKDLPSRLDIKRYLNSRQKLELASVDEYTSTNIRSKVSPLDVSRVSTFGFRLKDFVFTIKRVSIQSHTTNLEWIGSNGRNDLTRGRKSPNIEHMSRTYTPDQLESYHTELFGTLNDSLVDLDEKHRIIFAERCTPSVVGAFMYIWHPDSLDTIDSYFGATSRFSDAREATIWTTSITISHWSIRSPYATTSDIAHFDEGRINGDFPPKSIAILRGKKGEVAVSALATMLEERSSSLVITGEPSGYSWICSIWSSLTDSEALSVPVSNLAPVLQKFIHQQASGRCMVFLILLGHLCLNLAGEYEVILSRLDAIVGPGKEVLFEGVEWGTEAVSRLKMMLWGLEALRVFEDRLTASISQIQHAQDAMDRILKQEATQQHPDLTQEYINVLDLFEKQFGVLSDVQVRTRLKIRQYTGLRDGTSTITNVEDSKTTIKQGNNIRILTYITICYLPLGFVTALFSINHATFMNQATNLLYAILVIIFVIATYGLALSLEQLIDWIEILREQKWPGFGKGNRPAREDADRDLFDSENSEDKTWRETNGDSLGLRKRERAEEV</sequence>
<dbReference type="SUPFAM" id="SSF144083">
    <property type="entry name" value="Magnesium transport protein CorA, transmembrane region"/>
    <property type="match status" value="1"/>
</dbReference>
<evidence type="ECO:0000313" key="8">
    <source>
        <dbReference type="Proteomes" id="UP000256328"/>
    </source>
</evidence>
<dbReference type="InterPro" id="IPR002523">
    <property type="entry name" value="MgTranspt_CorA/ZnTranspt_ZntB"/>
</dbReference>
<comment type="subcellular location">
    <subcellularLocation>
        <location evidence="1">Membrane</location>
        <topology evidence="1">Multi-pass membrane protein</topology>
    </subcellularLocation>
</comment>
<feature type="transmembrane region" description="Helical" evidence="6">
    <location>
        <begin position="1282"/>
        <end position="1302"/>
    </location>
</feature>
<reference evidence="7 8" key="1">
    <citation type="journal article" date="2018" name="IMA Fungus">
        <title>IMA Genome-F 9: Draft genome sequence of Annulohypoxylon stygium, Aspergillus mulundensis, Berkeleyomyces basicola (syn. Thielaviopsis basicola), Ceratocystis smalleyi, two Cercospora beticola strains, Coleophoma cylindrospora, Fusarium fracticaudum, Phialophora cf. hyalina, and Morchella septimelata.</title>
        <authorList>
            <person name="Wingfield B.D."/>
            <person name="Bills G.F."/>
            <person name="Dong Y."/>
            <person name="Huang W."/>
            <person name="Nel W.J."/>
            <person name="Swalarsk-Parry B.S."/>
            <person name="Vaghefi N."/>
            <person name="Wilken P.M."/>
            <person name="An Z."/>
            <person name="de Beer Z.W."/>
            <person name="De Vos L."/>
            <person name="Chen L."/>
            <person name="Duong T.A."/>
            <person name="Gao Y."/>
            <person name="Hammerbacher A."/>
            <person name="Kikkert J.R."/>
            <person name="Li Y."/>
            <person name="Li H."/>
            <person name="Li K."/>
            <person name="Li Q."/>
            <person name="Liu X."/>
            <person name="Ma X."/>
            <person name="Naidoo K."/>
            <person name="Pethybridge S.J."/>
            <person name="Sun J."/>
            <person name="Steenkamp E.T."/>
            <person name="van der Nest M.A."/>
            <person name="van Wyk S."/>
            <person name="Wingfield M.J."/>
            <person name="Xiong C."/>
            <person name="Yue Q."/>
            <person name="Zhang X."/>
        </authorList>
    </citation>
    <scope>NUCLEOTIDE SEQUENCE [LARGE SCALE GENOMIC DNA]</scope>
    <source>
        <strain evidence="7 8">BP5796</strain>
    </source>
</reference>
<dbReference type="InterPro" id="IPR045863">
    <property type="entry name" value="CorA_TM1_TM2"/>
</dbReference>
<evidence type="ECO:0000256" key="2">
    <source>
        <dbReference type="ARBA" id="ARBA00022692"/>
    </source>
</evidence>
<dbReference type="Gene3D" id="1.20.58.340">
    <property type="entry name" value="Magnesium transport protein CorA, transmembrane region"/>
    <property type="match status" value="1"/>
</dbReference>
<dbReference type="GO" id="GO:0046873">
    <property type="term" value="F:metal ion transmembrane transporter activity"/>
    <property type="evidence" value="ECO:0007669"/>
    <property type="project" value="InterPro"/>
</dbReference>
<keyword evidence="8" id="KW-1185">Reference proteome</keyword>
<evidence type="ECO:0000256" key="5">
    <source>
        <dbReference type="SAM" id="MobiDB-lite"/>
    </source>
</evidence>
<name>A0A3D8RCU5_9HELO</name>
<comment type="caution">
    <text evidence="7">The sequence shown here is derived from an EMBL/GenBank/DDBJ whole genome shotgun (WGS) entry which is preliminary data.</text>
</comment>
<evidence type="ECO:0000256" key="3">
    <source>
        <dbReference type="ARBA" id="ARBA00022989"/>
    </source>
</evidence>
<feature type="compositionally biased region" description="Basic and acidic residues" evidence="5">
    <location>
        <begin position="1358"/>
        <end position="1383"/>
    </location>
</feature>
<protein>
    <submittedName>
        <fullName evidence="7">Uncharacterized protein</fullName>
    </submittedName>
</protein>
<dbReference type="EMBL" id="PDLN01000011">
    <property type="protein sequence ID" value="RDW71694.1"/>
    <property type="molecule type" value="Genomic_DNA"/>
</dbReference>
<dbReference type="Proteomes" id="UP000256328">
    <property type="component" value="Unassembled WGS sequence"/>
</dbReference>
<evidence type="ECO:0000313" key="7">
    <source>
        <dbReference type="EMBL" id="RDW71694.1"/>
    </source>
</evidence>
<feature type="transmembrane region" description="Helical" evidence="6">
    <location>
        <begin position="1314"/>
        <end position="1334"/>
    </location>
</feature>
<dbReference type="OrthoDB" id="426293at2759"/>
<dbReference type="GO" id="GO:0016020">
    <property type="term" value="C:membrane"/>
    <property type="evidence" value="ECO:0007669"/>
    <property type="project" value="UniProtKB-SubCell"/>
</dbReference>
<evidence type="ECO:0000256" key="6">
    <source>
        <dbReference type="SAM" id="Phobius"/>
    </source>
</evidence>
<proteinExistence type="predicted"/>
<keyword evidence="4 6" id="KW-0472">Membrane</keyword>
<evidence type="ECO:0000256" key="1">
    <source>
        <dbReference type="ARBA" id="ARBA00004141"/>
    </source>
</evidence>
<keyword evidence="3 6" id="KW-1133">Transmembrane helix</keyword>
<feature type="region of interest" description="Disordered" evidence="5">
    <location>
        <begin position="1354"/>
        <end position="1383"/>
    </location>
</feature>
<dbReference type="Pfam" id="PF01544">
    <property type="entry name" value="CorA"/>
    <property type="match status" value="1"/>
</dbReference>
<gene>
    <name evidence="7" type="ORF">BP5796_07728</name>
</gene>
<keyword evidence="2 6" id="KW-0812">Transmembrane</keyword>